<keyword evidence="3" id="KW-1185">Reference proteome</keyword>
<organism evidence="2 3">
    <name type="scientific">Aspergillus coremiiformis</name>
    <dbReference type="NCBI Taxonomy" id="138285"/>
    <lineage>
        <taxon>Eukaryota</taxon>
        <taxon>Fungi</taxon>
        <taxon>Dikarya</taxon>
        <taxon>Ascomycota</taxon>
        <taxon>Pezizomycotina</taxon>
        <taxon>Eurotiomycetes</taxon>
        <taxon>Eurotiomycetidae</taxon>
        <taxon>Eurotiales</taxon>
        <taxon>Aspergillaceae</taxon>
        <taxon>Aspergillus</taxon>
        <taxon>Aspergillus subgen. Circumdati</taxon>
    </lineage>
</organism>
<dbReference type="EMBL" id="ML739202">
    <property type="protein sequence ID" value="KAE8350819.1"/>
    <property type="molecule type" value="Genomic_DNA"/>
</dbReference>
<protein>
    <submittedName>
        <fullName evidence="2">Uncharacterized protein</fullName>
    </submittedName>
</protein>
<dbReference type="Proteomes" id="UP000327118">
    <property type="component" value="Unassembled WGS sequence"/>
</dbReference>
<accession>A0A5N6Z281</accession>
<gene>
    <name evidence="2" type="ORF">BDV28DRAFT_138401</name>
</gene>
<evidence type="ECO:0000313" key="2">
    <source>
        <dbReference type="EMBL" id="KAE8350819.1"/>
    </source>
</evidence>
<feature type="region of interest" description="Disordered" evidence="1">
    <location>
        <begin position="94"/>
        <end position="134"/>
    </location>
</feature>
<evidence type="ECO:0000256" key="1">
    <source>
        <dbReference type="SAM" id="MobiDB-lite"/>
    </source>
</evidence>
<dbReference type="AlphaFoldDB" id="A0A5N6Z281"/>
<proteinExistence type="predicted"/>
<evidence type="ECO:0000313" key="3">
    <source>
        <dbReference type="Proteomes" id="UP000327118"/>
    </source>
</evidence>
<name>A0A5N6Z281_9EURO</name>
<reference evidence="3" key="1">
    <citation type="submission" date="2019-04" db="EMBL/GenBank/DDBJ databases">
        <title>Friends and foes A comparative genomics studyof 23 Aspergillus species from section Flavi.</title>
        <authorList>
            <consortium name="DOE Joint Genome Institute"/>
            <person name="Kjaerbolling I."/>
            <person name="Vesth T."/>
            <person name="Frisvad J.C."/>
            <person name="Nybo J.L."/>
            <person name="Theobald S."/>
            <person name="Kildgaard S."/>
            <person name="Isbrandt T."/>
            <person name="Kuo A."/>
            <person name="Sato A."/>
            <person name="Lyhne E.K."/>
            <person name="Kogle M.E."/>
            <person name="Wiebenga A."/>
            <person name="Kun R.S."/>
            <person name="Lubbers R.J."/>
            <person name="Makela M.R."/>
            <person name="Barry K."/>
            <person name="Chovatia M."/>
            <person name="Clum A."/>
            <person name="Daum C."/>
            <person name="Haridas S."/>
            <person name="He G."/>
            <person name="LaButti K."/>
            <person name="Lipzen A."/>
            <person name="Mondo S."/>
            <person name="Riley R."/>
            <person name="Salamov A."/>
            <person name="Simmons B.A."/>
            <person name="Magnuson J.K."/>
            <person name="Henrissat B."/>
            <person name="Mortensen U.H."/>
            <person name="Larsen T.O."/>
            <person name="Devries R.P."/>
            <person name="Grigoriev I.V."/>
            <person name="Machida M."/>
            <person name="Baker S.E."/>
            <person name="Andersen M.R."/>
        </authorList>
    </citation>
    <scope>NUCLEOTIDE SEQUENCE [LARGE SCALE GENOMIC DNA]</scope>
    <source>
        <strain evidence="3">CBS 553.77</strain>
    </source>
</reference>
<sequence length="155" mass="17742">MICVNTQGKPLVDPVSIHGQRAMSNEQSSIAQEIISQLDKYAHTVLERHRPKVPTEPTKFSYFRIHGRSTPCEKPRLQEVGAVLTERRHLIRFQRSQNGRSHGRSFGLSPPGNDCFRRQSSPRQKPNPGPETRWLLKPMGQVSVDRVDLYLLCLF</sequence>